<keyword evidence="1" id="KW-0175">Coiled coil</keyword>
<keyword evidence="4" id="KW-1185">Reference proteome</keyword>
<dbReference type="EMBL" id="MCOG01000259">
    <property type="protein sequence ID" value="ORY21789.1"/>
    <property type="molecule type" value="Genomic_DNA"/>
</dbReference>
<evidence type="ECO:0000313" key="4">
    <source>
        <dbReference type="Proteomes" id="UP000193920"/>
    </source>
</evidence>
<feature type="coiled-coil region" evidence="1">
    <location>
        <begin position="212"/>
        <end position="279"/>
    </location>
</feature>
<organism evidence="3 4">
    <name type="scientific">Neocallimastix californiae</name>
    <dbReference type="NCBI Taxonomy" id="1754190"/>
    <lineage>
        <taxon>Eukaryota</taxon>
        <taxon>Fungi</taxon>
        <taxon>Fungi incertae sedis</taxon>
        <taxon>Chytridiomycota</taxon>
        <taxon>Chytridiomycota incertae sedis</taxon>
        <taxon>Neocallimastigomycetes</taxon>
        <taxon>Neocallimastigales</taxon>
        <taxon>Neocallimastigaceae</taxon>
        <taxon>Neocallimastix</taxon>
    </lineage>
</organism>
<evidence type="ECO:0000256" key="2">
    <source>
        <dbReference type="SAM" id="MobiDB-lite"/>
    </source>
</evidence>
<comment type="caution">
    <text evidence="3">The sequence shown here is derived from an EMBL/GenBank/DDBJ whole genome shotgun (WGS) entry which is preliminary data.</text>
</comment>
<dbReference type="AlphaFoldDB" id="A0A1Y2AGT5"/>
<feature type="compositionally biased region" description="Basic and acidic residues" evidence="2">
    <location>
        <begin position="345"/>
        <end position="363"/>
    </location>
</feature>
<reference evidence="3 4" key="1">
    <citation type="submission" date="2016-08" db="EMBL/GenBank/DDBJ databases">
        <title>A Parts List for Fungal Cellulosomes Revealed by Comparative Genomics.</title>
        <authorList>
            <consortium name="DOE Joint Genome Institute"/>
            <person name="Haitjema C.H."/>
            <person name="Gilmore S.P."/>
            <person name="Henske J.K."/>
            <person name="Solomon K.V."/>
            <person name="De Groot R."/>
            <person name="Kuo A."/>
            <person name="Mondo S.J."/>
            <person name="Salamov A.A."/>
            <person name="Labutti K."/>
            <person name="Zhao Z."/>
            <person name="Chiniquy J."/>
            <person name="Barry K."/>
            <person name="Brewer H.M."/>
            <person name="Purvine S.O."/>
            <person name="Wright A.T."/>
            <person name="Boxma B."/>
            <person name="Van Alen T."/>
            <person name="Hackstein J.H."/>
            <person name="Baker S.E."/>
            <person name="Grigoriev I.V."/>
            <person name="O'Malley M.A."/>
        </authorList>
    </citation>
    <scope>NUCLEOTIDE SEQUENCE [LARGE SCALE GENOMIC DNA]</scope>
    <source>
        <strain evidence="3 4">G1</strain>
    </source>
</reference>
<dbReference type="OrthoDB" id="2160750at2759"/>
<feature type="coiled-coil region" evidence="1">
    <location>
        <begin position="63"/>
        <end position="112"/>
    </location>
</feature>
<accession>A0A1Y2AGT5</accession>
<evidence type="ECO:0000256" key="1">
    <source>
        <dbReference type="SAM" id="Coils"/>
    </source>
</evidence>
<dbReference type="Proteomes" id="UP000193920">
    <property type="component" value="Unassembled WGS sequence"/>
</dbReference>
<protein>
    <submittedName>
        <fullName evidence="3">Uncharacterized protein</fullName>
    </submittedName>
</protein>
<feature type="region of interest" description="Disordered" evidence="2">
    <location>
        <begin position="345"/>
        <end position="374"/>
    </location>
</feature>
<evidence type="ECO:0000313" key="3">
    <source>
        <dbReference type="EMBL" id="ORY21789.1"/>
    </source>
</evidence>
<gene>
    <name evidence="3" type="ORF">LY90DRAFT_676129</name>
</gene>
<name>A0A1Y2AGT5_9FUNG</name>
<proteinExistence type="predicted"/>
<feature type="compositionally biased region" description="Polar residues" evidence="2">
    <location>
        <begin position="364"/>
        <end position="373"/>
    </location>
</feature>
<sequence>MNNKKKLFFISSNDNENLFYKFDFQIINCTKNLSNKISPFVRKGKKFTVTVVQYSKLPDIEQISDINNKNKNLSRKHNTLNKNVSYKFNNQNKNITNRYNELNKKFSDELNNNEKRNRVRRGRSLSFQEDSNLDKEKTVIRRRVKSQIQTENNELIRDHNPNHKIYDKMENYNVSSRVYDINDKYKSFQPIKNEGISKEALINIKYKMNQQLEKEKEKTSSLEKDNAKLQDMIKLLKKKIKEVSKNGTAKAYALSLPQINDLKQRNKTLKENIEKQELIMKISKRTKSANNNLKEIALTKRVNNGNEVKSRSLNTVSKIPKYVGNSNSSLSTKKNVVNQKDIDIKKSTRENDIKKSSSPDKIENNNPMNYNSQEKSIENPIKPKIEKEESIVDYIERLPYIKNNLLLNHFKKKVREEKSRGIENNSNGKKKLSHLIYDDIEKTKDLLRNIKINDSQKFENDIKKFKEKSRALALIIYI</sequence>